<keyword evidence="8" id="KW-0614">Plasmid</keyword>
<dbReference type="SUPFAM" id="SSF48264">
    <property type="entry name" value="Cytochrome P450"/>
    <property type="match status" value="1"/>
</dbReference>
<dbReference type="OrthoDB" id="4168525at2"/>
<dbReference type="CDD" id="cd11029">
    <property type="entry name" value="CYP107-like"/>
    <property type="match status" value="1"/>
</dbReference>
<organism evidence="8 9">
    <name type="scientific">Paraburkholderia pallida</name>
    <dbReference type="NCBI Taxonomy" id="2547399"/>
    <lineage>
        <taxon>Bacteria</taxon>
        <taxon>Pseudomonadati</taxon>
        <taxon>Pseudomonadota</taxon>
        <taxon>Betaproteobacteria</taxon>
        <taxon>Burkholderiales</taxon>
        <taxon>Burkholderiaceae</taxon>
        <taxon>Paraburkholderia</taxon>
    </lineage>
</organism>
<evidence type="ECO:0000256" key="3">
    <source>
        <dbReference type="ARBA" id="ARBA00022723"/>
    </source>
</evidence>
<dbReference type="GO" id="GO:0004497">
    <property type="term" value="F:monooxygenase activity"/>
    <property type="evidence" value="ECO:0007669"/>
    <property type="project" value="UniProtKB-KW"/>
</dbReference>
<dbReference type="GO" id="GO:0020037">
    <property type="term" value="F:heme binding"/>
    <property type="evidence" value="ECO:0007669"/>
    <property type="project" value="InterPro"/>
</dbReference>
<keyword evidence="4 7" id="KW-0560">Oxidoreductase</keyword>
<name>A0A4P7DAZ5_9BURK</name>
<dbReference type="Proteomes" id="UP000295727">
    <property type="component" value="Plasmid unnamed1"/>
</dbReference>
<dbReference type="Pfam" id="PF00067">
    <property type="entry name" value="p450"/>
    <property type="match status" value="1"/>
</dbReference>
<dbReference type="PRINTS" id="PR00359">
    <property type="entry name" value="BP450"/>
</dbReference>
<dbReference type="GO" id="GO:0005506">
    <property type="term" value="F:iron ion binding"/>
    <property type="evidence" value="ECO:0007669"/>
    <property type="project" value="InterPro"/>
</dbReference>
<protein>
    <submittedName>
        <fullName evidence="8">Cytochrome P450</fullName>
    </submittedName>
</protein>
<geneLocation type="plasmid" evidence="8 9">
    <name>unnamed1</name>
</geneLocation>
<dbReference type="KEGG" id="ppai:E1956_43990"/>
<dbReference type="EMBL" id="CP038152">
    <property type="protein sequence ID" value="QBR04114.1"/>
    <property type="molecule type" value="Genomic_DNA"/>
</dbReference>
<dbReference type="GO" id="GO:0016705">
    <property type="term" value="F:oxidoreductase activity, acting on paired donors, with incorporation or reduction of molecular oxygen"/>
    <property type="evidence" value="ECO:0007669"/>
    <property type="project" value="InterPro"/>
</dbReference>
<dbReference type="Gene3D" id="1.10.630.10">
    <property type="entry name" value="Cytochrome P450"/>
    <property type="match status" value="1"/>
</dbReference>
<keyword evidence="2 7" id="KW-0349">Heme</keyword>
<comment type="similarity">
    <text evidence="1 7">Belongs to the cytochrome P450 family.</text>
</comment>
<dbReference type="PROSITE" id="PS00086">
    <property type="entry name" value="CYTOCHROME_P450"/>
    <property type="match status" value="1"/>
</dbReference>
<dbReference type="InterPro" id="IPR017972">
    <property type="entry name" value="Cyt_P450_CS"/>
</dbReference>
<dbReference type="InterPro" id="IPR002397">
    <property type="entry name" value="Cyt_P450_B"/>
</dbReference>
<evidence type="ECO:0000313" key="9">
    <source>
        <dbReference type="Proteomes" id="UP000295727"/>
    </source>
</evidence>
<evidence type="ECO:0000256" key="5">
    <source>
        <dbReference type="ARBA" id="ARBA00023004"/>
    </source>
</evidence>
<dbReference type="PRINTS" id="PR00385">
    <property type="entry name" value="P450"/>
</dbReference>
<keyword evidence="9" id="KW-1185">Reference proteome</keyword>
<dbReference type="RefSeq" id="WP_134760184.1">
    <property type="nucleotide sequence ID" value="NZ_CP038152.1"/>
</dbReference>
<evidence type="ECO:0000256" key="7">
    <source>
        <dbReference type="RuleBase" id="RU000461"/>
    </source>
</evidence>
<keyword evidence="3 7" id="KW-0479">Metal-binding</keyword>
<evidence type="ECO:0000256" key="4">
    <source>
        <dbReference type="ARBA" id="ARBA00023002"/>
    </source>
</evidence>
<dbReference type="FunFam" id="1.10.630.10:FF:000018">
    <property type="entry name" value="Cytochrome P450 monooxygenase"/>
    <property type="match status" value="1"/>
</dbReference>
<dbReference type="InterPro" id="IPR036396">
    <property type="entry name" value="Cyt_P450_sf"/>
</dbReference>
<keyword evidence="6 7" id="KW-0503">Monooxygenase</keyword>
<dbReference type="AlphaFoldDB" id="A0A4P7DAZ5"/>
<reference evidence="8 9" key="1">
    <citation type="submission" date="2019-03" db="EMBL/GenBank/DDBJ databases">
        <title>Paraburkholderia sp. 7MH5, isolated from subtropical forest soil.</title>
        <authorList>
            <person name="Gao Z.-H."/>
            <person name="Qiu L.-H."/>
        </authorList>
    </citation>
    <scope>NUCLEOTIDE SEQUENCE [LARGE SCALE GENOMIC DNA]</scope>
    <source>
        <strain evidence="8 9">7MH5</strain>
        <plasmid evidence="8 9">unnamed1</plasmid>
    </source>
</reference>
<evidence type="ECO:0000256" key="6">
    <source>
        <dbReference type="ARBA" id="ARBA00023033"/>
    </source>
</evidence>
<dbReference type="PANTHER" id="PTHR46696">
    <property type="entry name" value="P450, PUTATIVE (EUROFUNG)-RELATED"/>
    <property type="match status" value="1"/>
</dbReference>
<proteinExistence type="inferred from homology"/>
<dbReference type="PANTHER" id="PTHR46696:SF1">
    <property type="entry name" value="CYTOCHROME P450 YJIB-RELATED"/>
    <property type="match status" value="1"/>
</dbReference>
<dbReference type="InterPro" id="IPR001128">
    <property type="entry name" value="Cyt_P450"/>
</dbReference>
<evidence type="ECO:0000256" key="2">
    <source>
        <dbReference type="ARBA" id="ARBA00022617"/>
    </source>
</evidence>
<sequence length="405" mass="44217">MLDPQPVYKELVARGPVVRARNAVGSEVYLITHWTEGLAALNDPRIAKGAQHMQLALAKTGKSGPSSGYPISGAQSGNLLNTDAPEHTRLRSLVNLAFSPRRLEGLRAMIERLVDELIDAMRGRDAADLIGDFAYPVGITVICTMLGVPQERRGDFRQWAAWAMTPGHSEQERGIALLQDYLAVLIEGMRESIPPGASPDEQPDLLSAMIAARNEKDALSDDELRSMAYLMLIAGHETTVGLIGNTLLHLLRNPDQMALLRADATLVKQAVEETLRYDGSVHRTTFRVTIEDVTIGGTTIPRGSFVQVLIAALNRDPARFEDPDRFDITRSIKQHVAFGFGPHFCLGSHLARMEAQTAIGRLVKAFPQLALACEPEDIPWVSTVIRGAQSMPVSLDGPTSPVETH</sequence>
<accession>A0A4P7DAZ5</accession>
<keyword evidence="5 7" id="KW-0408">Iron</keyword>
<evidence type="ECO:0000256" key="1">
    <source>
        <dbReference type="ARBA" id="ARBA00010617"/>
    </source>
</evidence>
<evidence type="ECO:0000313" key="8">
    <source>
        <dbReference type="EMBL" id="QBR04114.1"/>
    </source>
</evidence>
<gene>
    <name evidence="8" type="ORF">E1956_43990</name>
</gene>